<reference evidence="2" key="1">
    <citation type="submission" date="2017-09" db="EMBL/GenBank/DDBJ databases">
        <title>Contemporary evolution of a Lepidopteran species, Heliothis virescens, in response to modern agricultural practices.</title>
        <authorList>
            <person name="Fritz M.L."/>
            <person name="Deyonke A.M."/>
            <person name="Papanicolaou A."/>
            <person name="Micinski S."/>
            <person name="Westbrook J."/>
            <person name="Gould F."/>
        </authorList>
    </citation>
    <scope>NUCLEOTIDE SEQUENCE [LARGE SCALE GENOMIC DNA]</scope>
    <source>
        <strain evidence="2">HvINT-</strain>
        <tissue evidence="2">Whole body</tissue>
    </source>
</reference>
<comment type="caution">
    <text evidence="2">The sequence shown here is derived from an EMBL/GenBank/DDBJ whole genome shotgun (WGS) entry which is preliminary data.</text>
</comment>
<feature type="region of interest" description="Disordered" evidence="1">
    <location>
        <begin position="1"/>
        <end position="97"/>
    </location>
</feature>
<name>A0A2A4JZQ8_HELVI</name>
<feature type="compositionally biased region" description="Low complexity" evidence="1">
    <location>
        <begin position="20"/>
        <end position="45"/>
    </location>
</feature>
<organism evidence="2">
    <name type="scientific">Heliothis virescens</name>
    <name type="common">Tobacco budworm moth</name>
    <dbReference type="NCBI Taxonomy" id="7102"/>
    <lineage>
        <taxon>Eukaryota</taxon>
        <taxon>Metazoa</taxon>
        <taxon>Ecdysozoa</taxon>
        <taxon>Arthropoda</taxon>
        <taxon>Hexapoda</taxon>
        <taxon>Insecta</taxon>
        <taxon>Pterygota</taxon>
        <taxon>Neoptera</taxon>
        <taxon>Endopterygota</taxon>
        <taxon>Lepidoptera</taxon>
        <taxon>Glossata</taxon>
        <taxon>Ditrysia</taxon>
        <taxon>Noctuoidea</taxon>
        <taxon>Noctuidae</taxon>
        <taxon>Heliothinae</taxon>
        <taxon>Heliothis</taxon>
    </lineage>
</organism>
<proteinExistence type="predicted"/>
<evidence type="ECO:0000313" key="2">
    <source>
        <dbReference type="EMBL" id="PCG77134.1"/>
    </source>
</evidence>
<dbReference type="EMBL" id="NWSH01000351">
    <property type="protein sequence ID" value="PCG77134.1"/>
    <property type="molecule type" value="Genomic_DNA"/>
</dbReference>
<protein>
    <submittedName>
        <fullName evidence="2">Uncharacterized protein</fullName>
    </submittedName>
</protein>
<dbReference type="AlphaFoldDB" id="A0A2A4JZQ8"/>
<sequence length="273" mass="30961">MRRKDPPQAQSAGRGKSLISTRTMQQQQRKTQSSRSLLPRSYSSPAPQHDSDVAMPQSIQRGYVIRSYSTPDPKQMDYRRNSDSFYRPKAHGSRGELDSDLENFEQFEECFIDIDADQEEGVITQYRSPERDEPRKVMTSLLPGSGLQRVSLRPIHSATQTLQSAREVMKKMQKDDSKVPSRLNFRPLVMKMPARHMLHSERDPPSPGVEELQSSPQLELEAAELDRELDNAERHLDKGVAIATEESDADTSITIVEGMTTIAVKVQTLHRNT</sequence>
<evidence type="ECO:0000256" key="1">
    <source>
        <dbReference type="SAM" id="MobiDB-lite"/>
    </source>
</evidence>
<accession>A0A2A4JZQ8</accession>
<gene>
    <name evidence="2" type="ORF">B5V51_8051</name>
</gene>